<reference evidence="1" key="2">
    <citation type="submission" date="2024-10" db="UniProtKB">
        <authorList>
            <consortium name="EnsemblProtists"/>
        </authorList>
    </citation>
    <scope>IDENTIFICATION</scope>
</reference>
<proteinExistence type="predicted"/>
<protein>
    <submittedName>
        <fullName evidence="1">Uncharacterized protein</fullName>
    </submittedName>
</protein>
<dbReference type="RefSeq" id="XP_005764709.1">
    <property type="nucleotide sequence ID" value="XM_005764652.1"/>
</dbReference>
<keyword evidence="2" id="KW-1185">Reference proteome</keyword>
<sequence>MTGMWRGSGNSLSDIEMLKCCDYVLPSPPPLPPGMPPPPVEPASIAVVDCHSTGVPSWLTEMNKPFPPDPRGCWEVFPNDRCFNIEELQAEGWTCKDNGCAMSADTIRMRQEGRDLRQLHVQRDATFRQVL</sequence>
<dbReference type="HOGENOM" id="CLU_1931502_0_0_1"/>
<organism evidence="1 2">
    <name type="scientific">Emiliania huxleyi (strain CCMP1516)</name>
    <dbReference type="NCBI Taxonomy" id="280463"/>
    <lineage>
        <taxon>Eukaryota</taxon>
        <taxon>Haptista</taxon>
        <taxon>Haptophyta</taxon>
        <taxon>Prymnesiophyceae</taxon>
        <taxon>Isochrysidales</taxon>
        <taxon>Noelaerhabdaceae</taxon>
        <taxon>Emiliania</taxon>
    </lineage>
</organism>
<name>A0A0D3ILZ5_EMIH1</name>
<reference evidence="2" key="1">
    <citation type="journal article" date="2013" name="Nature">
        <title>Pan genome of the phytoplankton Emiliania underpins its global distribution.</title>
        <authorList>
            <person name="Read B.A."/>
            <person name="Kegel J."/>
            <person name="Klute M.J."/>
            <person name="Kuo A."/>
            <person name="Lefebvre S.C."/>
            <person name="Maumus F."/>
            <person name="Mayer C."/>
            <person name="Miller J."/>
            <person name="Monier A."/>
            <person name="Salamov A."/>
            <person name="Young J."/>
            <person name="Aguilar M."/>
            <person name="Claverie J.M."/>
            <person name="Frickenhaus S."/>
            <person name="Gonzalez K."/>
            <person name="Herman E.K."/>
            <person name="Lin Y.C."/>
            <person name="Napier J."/>
            <person name="Ogata H."/>
            <person name="Sarno A.F."/>
            <person name="Shmutz J."/>
            <person name="Schroeder D."/>
            <person name="de Vargas C."/>
            <person name="Verret F."/>
            <person name="von Dassow P."/>
            <person name="Valentin K."/>
            <person name="Van de Peer Y."/>
            <person name="Wheeler G."/>
            <person name="Dacks J.B."/>
            <person name="Delwiche C.F."/>
            <person name="Dyhrman S.T."/>
            <person name="Glockner G."/>
            <person name="John U."/>
            <person name="Richards T."/>
            <person name="Worden A.Z."/>
            <person name="Zhang X."/>
            <person name="Grigoriev I.V."/>
            <person name="Allen A.E."/>
            <person name="Bidle K."/>
            <person name="Borodovsky M."/>
            <person name="Bowler C."/>
            <person name="Brownlee C."/>
            <person name="Cock J.M."/>
            <person name="Elias M."/>
            <person name="Gladyshev V.N."/>
            <person name="Groth M."/>
            <person name="Guda C."/>
            <person name="Hadaegh A."/>
            <person name="Iglesias-Rodriguez M.D."/>
            <person name="Jenkins J."/>
            <person name="Jones B.M."/>
            <person name="Lawson T."/>
            <person name="Leese F."/>
            <person name="Lindquist E."/>
            <person name="Lobanov A."/>
            <person name="Lomsadze A."/>
            <person name="Malik S.B."/>
            <person name="Marsh M.E."/>
            <person name="Mackinder L."/>
            <person name="Mock T."/>
            <person name="Mueller-Roeber B."/>
            <person name="Pagarete A."/>
            <person name="Parker M."/>
            <person name="Probert I."/>
            <person name="Quesneville H."/>
            <person name="Raines C."/>
            <person name="Rensing S.A."/>
            <person name="Riano-Pachon D.M."/>
            <person name="Richier S."/>
            <person name="Rokitta S."/>
            <person name="Shiraiwa Y."/>
            <person name="Soanes D.M."/>
            <person name="van der Giezen M."/>
            <person name="Wahlund T.M."/>
            <person name="Williams B."/>
            <person name="Wilson W."/>
            <person name="Wolfe G."/>
            <person name="Wurch L.L."/>
        </authorList>
    </citation>
    <scope>NUCLEOTIDE SEQUENCE</scope>
</reference>
<dbReference type="AlphaFoldDB" id="A0A0D3ILZ5"/>
<dbReference type="EnsemblProtists" id="EOD12280">
    <property type="protein sequence ID" value="EOD12280"/>
    <property type="gene ID" value="EMIHUDRAFT_459686"/>
</dbReference>
<dbReference type="GeneID" id="17258430"/>
<evidence type="ECO:0000313" key="2">
    <source>
        <dbReference type="Proteomes" id="UP000013827"/>
    </source>
</evidence>
<accession>A0A0D3ILZ5</accession>
<dbReference type="Proteomes" id="UP000013827">
    <property type="component" value="Unassembled WGS sequence"/>
</dbReference>
<evidence type="ECO:0000313" key="1">
    <source>
        <dbReference type="EnsemblProtists" id="EOD12280"/>
    </source>
</evidence>
<dbReference type="PaxDb" id="2903-EOD12280"/>
<dbReference type="KEGG" id="ehx:EMIHUDRAFT_459686"/>